<dbReference type="Proteomes" id="UP000799757">
    <property type="component" value="Unassembled WGS sequence"/>
</dbReference>
<gene>
    <name evidence="1" type="ORF">K505DRAFT_95591</name>
</gene>
<sequence>MRIPPRLARMPFFSLELFCYSRPHRLRPAYLLLLILVLHTRCKLVPRLERGAVAAAPVRRRGSGLTRTFLRFKAGLQQERLIETEVFSDGKDLMVVVCTRGGAQTGQDMISVILDLTEQADVYINQSLGPID</sequence>
<organism evidence="1 2">
    <name type="scientific">Melanomma pulvis-pyrius CBS 109.77</name>
    <dbReference type="NCBI Taxonomy" id="1314802"/>
    <lineage>
        <taxon>Eukaryota</taxon>
        <taxon>Fungi</taxon>
        <taxon>Dikarya</taxon>
        <taxon>Ascomycota</taxon>
        <taxon>Pezizomycotina</taxon>
        <taxon>Dothideomycetes</taxon>
        <taxon>Pleosporomycetidae</taxon>
        <taxon>Pleosporales</taxon>
        <taxon>Melanommataceae</taxon>
        <taxon>Melanomma</taxon>
    </lineage>
</organism>
<keyword evidence="2" id="KW-1185">Reference proteome</keyword>
<dbReference type="AlphaFoldDB" id="A0A6A6WZ12"/>
<name>A0A6A6WZ12_9PLEO</name>
<reference evidence="1" key="1">
    <citation type="journal article" date="2020" name="Stud. Mycol.">
        <title>101 Dothideomycetes genomes: a test case for predicting lifestyles and emergence of pathogens.</title>
        <authorList>
            <person name="Haridas S."/>
            <person name="Albert R."/>
            <person name="Binder M."/>
            <person name="Bloem J."/>
            <person name="Labutti K."/>
            <person name="Salamov A."/>
            <person name="Andreopoulos B."/>
            <person name="Baker S."/>
            <person name="Barry K."/>
            <person name="Bills G."/>
            <person name="Bluhm B."/>
            <person name="Cannon C."/>
            <person name="Castanera R."/>
            <person name="Culley D."/>
            <person name="Daum C."/>
            <person name="Ezra D."/>
            <person name="Gonzalez J."/>
            <person name="Henrissat B."/>
            <person name="Kuo A."/>
            <person name="Liang C."/>
            <person name="Lipzen A."/>
            <person name="Lutzoni F."/>
            <person name="Magnuson J."/>
            <person name="Mondo S."/>
            <person name="Nolan M."/>
            <person name="Ohm R."/>
            <person name="Pangilinan J."/>
            <person name="Park H.-J."/>
            <person name="Ramirez L."/>
            <person name="Alfaro M."/>
            <person name="Sun H."/>
            <person name="Tritt A."/>
            <person name="Yoshinaga Y."/>
            <person name="Zwiers L.-H."/>
            <person name="Turgeon B."/>
            <person name="Goodwin S."/>
            <person name="Spatafora J."/>
            <person name="Crous P."/>
            <person name="Grigoriev I."/>
        </authorList>
    </citation>
    <scope>NUCLEOTIDE SEQUENCE</scope>
    <source>
        <strain evidence="1">CBS 109.77</strain>
    </source>
</reference>
<proteinExistence type="predicted"/>
<evidence type="ECO:0000313" key="2">
    <source>
        <dbReference type="Proteomes" id="UP000799757"/>
    </source>
</evidence>
<evidence type="ECO:0000313" key="1">
    <source>
        <dbReference type="EMBL" id="KAF2789336.1"/>
    </source>
</evidence>
<dbReference type="EMBL" id="MU002145">
    <property type="protein sequence ID" value="KAF2789336.1"/>
    <property type="molecule type" value="Genomic_DNA"/>
</dbReference>
<protein>
    <submittedName>
        <fullName evidence="1">Uncharacterized protein</fullName>
    </submittedName>
</protein>
<accession>A0A6A6WZ12</accession>